<sequence length="109" mass="12302">MPGVVACYDAEVSDLLAQDGLSRLLEPGSSYTPAEFDRARERIVQVLAGLFDADLVFQQEVGDILWREGGSFAQLNQNVRRYLGDNSTRGVKSVLVQIGDMWRNRRKLW</sequence>
<reference evidence="1" key="1">
    <citation type="submission" date="2023-10" db="EMBL/GenBank/DDBJ databases">
        <authorList>
            <person name="Noh H."/>
        </authorList>
    </citation>
    <scope>NUCLEOTIDE SEQUENCE</scope>
    <source>
        <strain evidence="1">DUCC4014</strain>
    </source>
</reference>
<organism evidence="1 2">
    <name type="scientific">Vanrija pseudolonga</name>
    <dbReference type="NCBI Taxonomy" id="143232"/>
    <lineage>
        <taxon>Eukaryota</taxon>
        <taxon>Fungi</taxon>
        <taxon>Dikarya</taxon>
        <taxon>Basidiomycota</taxon>
        <taxon>Agaricomycotina</taxon>
        <taxon>Tremellomycetes</taxon>
        <taxon>Trichosporonales</taxon>
        <taxon>Trichosporonaceae</taxon>
        <taxon>Vanrija</taxon>
    </lineage>
</organism>
<dbReference type="RefSeq" id="XP_062631172.1">
    <property type="nucleotide sequence ID" value="XM_062775188.1"/>
</dbReference>
<dbReference type="Proteomes" id="UP000827549">
    <property type="component" value="Chromosome 6"/>
</dbReference>
<evidence type="ECO:0000313" key="1">
    <source>
        <dbReference type="EMBL" id="WOO85146.1"/>
    </source>
</evidence>
<protein>
    <submittedName>
        <fullName evidence="1">Uncharacterized protein</fullName>
    </submittedName>
</protein>
<name>A0AAF0YIB8_9TREE</name>
<dbReference type="AlphaFoldDB" id="A0AAF0YIB8"/>
<evidence type="ECO:0000313" key="2">
    <source>
        <dbReference type="Proteomes" id="UP000827549"/>
    </source>
</evidence>
<dbReference type="GeneID" id="87811810"/>
<proteinExistence type="predicted"/>
<keyword evidence="2" id="KW-1185">Reference proteome</keyword>
<accession>A0AAF0YIB8</accession>
<dbReference type="EMBL" id="CP086719">
    <property type="protein sequence ID" value="WOO85146.1"/>
    <property type="molecule type" value="Genomic_DNA"/>
</dbReference>
<gene>
    <name evidence="1" type="ORF">LOC62_06G008646</name>
</gene>